<dbReference type="InterPro" id="IPR029018">
    <property type="entry name" value="Hex-like_dom2"/>
</dbReference>
<dbReference type="PANTHER" id="PTHR12872">
    <property type="entry name" value="ALPHA-N-ACETYLGLUCOSAMINIDASE"/>
    <property type="match status" value="1"/>
</dbReference>
<dbReference type="InterPro" id="IPR024240">
    <property type="entry name" value="NAGLU_N"/>
</dbReference>
<accession>A0AA38VQE8</accession>
<keyword evidence="2" id="KW-0732">Signal</keyword>
<dbReference type="Gene3D" id="3.30.379.10">
    <property type="entry name" value="Chitobiase/beta-hexosaminidase domain 2-like"/>
    <property type="match status" value="1"/>
</dbReference>
<feature type="domain" description="Alpha-N-acetylglucosaminidase tim-barrel" evidence="3">
    <location>
        <begin position="132"/>
        <end position="468"/>
    </location>
</feature>
<dbReference type="Proteomes" id="UP001174694">
    <property type="component" value="Unassembled WGS sequence"/>
</dbReference>
<feature type="domain" description="Alpha-N-acetylglucosaminidase C-terminal" evidence="5">
    <location>
        <begin position="477"/>
        <end position="751"/>
    </location>
</feature>
<dbReference type="InterPro" id="IPR024733">
    <property type="entry name" value="NAGLU_tim-barrel"/>
</dbReference>
<dbReference type="PANTHER" id="PTHR12872:SF1">
    <property type="entry name" value="ALPHA-N-ACETYLGLUCOSAMINIDASE"/>
    <property type="match status" value="1"/>
</dbReference>
<evidence type="ECO:0000313" key="7">
    <source>
        <dbReference type="Proteomes" id="UP001174694"/>
    </source>
</evidence>
<evidence type="ECO:0000259" key="4">
    <source>
        <dbReference type="Pfam" id="PF12971"/>
    </source>
</evidence>
<feature type="chain" id="PRO_5041303941" evidence="2">
    <location>
        <begin position="16"/>
        <end position="771"/>
    </location>
</feature>
<organism evidence="6 7">
    <name type="scientific">Pleurostoma richardsiae</name>
    <dbReference type="NCBI Taxonomy" id="41990"/>
    <lineage>
        <taxon>Eukaryota</taxon>
        <taxon>Fungi</taxon>
        <taxon>Dikarya</taxon>
        <taxon>Ascomycota</taxon>
        <taxon>Pezizomycotina</taxon>
        <taxon>Sordariomycetes</taxon>
        <taxon>Sordariomycetidae</taxon>
        <taxon>Calosphaeriales</taxon>
        <taxon>Pleurostomataceae</taxon>
        <taxon>Pleurostoma</taxon>
    </lineage>
</organism>
<evidence type="ECO:0000256" key="2">
    <source>
        <dbReference type="SAM" id="SignalP"/>
    </source>
</evidence>
<keyword evidence="7" id="KW-1185">Reference proteome</keyword>
<dbReference type="EMBL" id="JANBVO010000001">
    <property type="protein sequence ID" value="KAJ9157206.1"/>
    <property type="molecule type" value="Genomic_DNA"/>
</dbReference>
<dbReference type="InterPro" id="IPR007781">
    <property type="entry name" value="NAGLU"/>
</dbReference>
<dbReference type="Pfam" id="PF12971">
    <property type="entry name" value="NAGLU_N"/>
    <property type="match status" value="1"/>
</dbReference>
<dbReference type="AlphaFoldDB" id="A0AA38VQE8"/>
<keyword evidence="1" id="KW-0378">Hydrolase</keyword>
<dbReference type="GO" id="GO:0016787">
    <property type="term" value="F:hydrolase activity"/>
    <property type="evidence" value="ECO:0007669"/>
    <property type="project" value="UniProtKB-KW"/>
</dbReference>
<evidence type="ECO:0000259" key="3">
    <source>
        <dbReference type="Pfam" id="PF05089"/>
    </source>
</evidence>
<proteinExistence type="predicted"/>
<dbReference type="Gene3D" id="1.20.120.670">
    <property type="entry name" value="N-acetyl-b-d-glucoasminidase"/>
    <property type="match status" value="1"/>
</dbReference>
<protein>
    <submittedName>
        <fullName evidence="6">Alpha-N-acetylglucosaminidase</fullName>
    </submittedName>
</protein>
<reference evidence="6" key="1">
    <citation type="submission" date="2022-07" db="EMBL/GenBank/DDBJ databases">
        <title>Fungi with potential for degradation of polypropylene.</title>
        <authorList>
            <person name="Gostincar C."/>
        </authorList>
    </citation>
    <scope>NUCLEOTIDE SEQUENCE</scope>
    <source>
        <strain evidence="6">EXF-13308</strain>
    </source>
</reference>
<dbReference type="Gene3D" id="3.20.20.80">
    <property type="entry name" value="Glycosidases"/>
    <property type="match status" value="1"/>
</dbReference>
<name>A0AA38VQE8_9PEZI</name>
<evidence type="ECO:0000313" key="6">
    <source>
        <dbReference type="EMBL" id="KAJ9157206.1"/>
    </source>
</evidence>
<dbReference type="InterPro" id="IPR024732">
    <property type="entry name" value="NAGLU_C"/>
</dbReference>
<dbReference type="Pfam" id="PF12972">
    <property type="entry name" value="NAGLU_C"/>
    <property type="match status" value="1"/>
</dbReference>
<sequence length="771" mass="86055">MRLLGLICWVAVAIAAPASIVIREDVPSTAGVEALVRRRLPQHVDNFQFAIVNASQPAALENDRYIVSTTSDGKILVEGNSLSALLSGLHNYLSNVVHVDVWWFIGSRLDVAPNPLPKLATPLKGSSVVPYRYHFNTVTTSYSSAFWTWDDWELQLDWMALRGINLPLAWIGVEKIFIEVFQEIGLTDEEIDSFMSGPAFLAWNHFGNIQGSWGGSLPSSWVDDQFALQKKIVQRMVELGMTPILPAFPGFVPRAITRVFPEASVVNGSQWEGFPALYTNDTFLDPLDPLFEQLQISFISKQKAAYGNVTSFYALDQYNENNPASGDLDYLRNVTLGTWQSLKAADSEAVWVMQGWLFTSSAAFWTNERIESYLSGVPVDSDLLILDLFSESQPQWQRTNSYYGKPWIWCQLHDYGGNMGLYGQIMNITYNPIEALQNSSSLVGFGLSMEGQEGNEIVYDLLLDQAWSSAPVDTEVYFRHWAKARYAGNLCNSASQDLYLQAWEVLRPTVFNNTNLTANAVPKAIFELIPSISGLVNRTGHHPTKFNYDPSVMVEGLDLLFKAGLEDTSLFSNPAYNYDLVDWTRQVLANAFIPIYEQLVATYTATNQSSKCREAKLKAQGKSLTDLLATLDTVLAADVNFKLSTWIAAARASDSTGSAAVGDFLEYEARNQVTLWGPTGQINDYASKSWAGLVSGYYLPRWQMFVEYLLATDPSSYNQTEFNAQLLEWELTWVDSTSTDSRVKLDEAVNIQALLPNVLTKWVSGLAPNKT</sequence>
<evidence type="ECO:0000259" key="5">
    <source>
        <dbReference type="Pfam" id="PF12972"/>
    </source>
</evidence>
<comment type="caution">
    <text evidence="6">The sequence shown here is derived from an EMBL/GenBank/DDBJ whole genome shotgun (WGS) entry which is preliminary data.</text>
</comment>
<dbReference type="Pfam" id="PF05089">
    <property type="entry name" value="NAGLU"/>
    <property type="match status" value="1"/>
</dbReference>
<gene>
    <name evidence="6" type="ORF">NKR23_g240</name>
</gene>
<feature type="signal peptide" evidence="2">
    <location>
        <begin position="1"/>
        <end position="15"/>
    </location>
</feature>
<feature type="domain" description="Alpha-N-acetylglucosaminidase N-terminal" evidence="4">
    <location>
        <begin position="31"/>
        <end position="117"/>
    </location>
</feature>
<evidence type="ECO:0000256" key="1">
    <source>
        <dbReference type="ARBA" id="ARBA00022801"/>
    </source>
</evidence>